<evidence type="ECO:0000313" key="3">
    <source>
        <dbReference type="EMBL" id="EIT71626.1"/>
    </source>
</evidence>
<reference evidence="3 4" key="1">
    <citation type="journal article" date="2012" name="J. Bacteriol.">
        <title>Genome Sequence of n-Alkane-Degrading Hydrocarboniphaga effusa Strain AP103T (ATCC BAA-332T).</title>
        <authorList>
            <person name="Chang H.K."/>
            <person name="Zylstra G.J."/>
            <person name="Chae J.C."/>
        </authorList>
    </citation>
    <scope>NUCLEOTIDE SEQUENCE [LARGE SCALE GENOMIC DNA]</scope>
    <source>
        <strain evidence="3 4">AP103</strain>
    </source>
</reference>
<dbReference type="RefSeq" id="WP_007184712.1">
    <property type="nucleotide sequence ID" value="NZ_AKGD01000001.1"/>
</dbReference>
<accession>I8I5E5</accession>
<feature type="region of interest" description="Disordered" evidence="1">
    <location>
        <begin position="43"/>
        <end position="172"/>
    </location>
</feature>
<dbReference type="EMBL" id="AKGD01000001">
    <property type="protein sequence ID" value="EIT71626.1"/>
    <property type="molecule type" value="Genomic_DNA"/>
</dbReference>
<protein>
    <submittedName>
        <fullName evidence="3">Uncharacterized protein</fullName>
    </submittedName>
</protein>
<keyword evidence="2" id="KW-0812">Transmembrane</keyword>
<keyword evidence="2" id="KW-0472">Membrane</keyword>
<evidence type="ECO:0000256" key="2">
    <source>
        <dbReference type="SAM" id="Phobius"/>
    </source>
</evidence>
<feature type="transmembrane region" description="Helical" evidence="2">
    <location>
        <begin position="16"/>
        <end position="37"/>
    </location>
</feature>
<keyword evidence="2" id="KW-1133">Transmembrane helix</keyword>
<sequence>MEQSISSGHPKRMQGALMIVGAVAVGVGSGLVLNLFLPDHQDPMSAAQHTQQAESENAESSDAAESAPPPVAEAPAQEEPAPAAEASVAQSALEPAEETASVETPSEQAAEPQAASPSESSDYSAQASSSDDAAMAEPETRESRAPVAAERQAPRGQTTVSSANRSAPPPAAQVLRPWWAPTSTDPFGIQYVGQVEGQRAVAILFSADIGNAGEIDKALKLIDEYGQAVSGGWKVGNNPRLAVRSDLKQGRYTLAIDGQLASASGQNLRTPLRGPVYIQ</sequence>
<feature type="compositionally biased region" description="Low complexity" evidence="1">
    <location>
        <begin position="73"/>
        <end position="92"/>
    </location>
</feature>
<dbReference type="OrthoDB" id="7102039at2"/>
<comment type="caution">
    <text evidence="3">The sequence shown here is derived from an EMBL/GenBank/DDBJ whole genome shotgun (WGS) entry which is preliminary data.</text>
</comment>
<keyword evidence="4" id="KW-1185">Reference proteome</keyword>
<name>I8I5E5_9GAMM</name>
<dbReference type="Proteomes" id="UP000003704">
    <property type="component" value="Unassembled WGS sequence"/>
</dbReference>
<gene>
    <name evidence="3" type="ORF">WQQ_17630</name>
</gene>
<dbReference type="AlphaFoldDB" id="I8I5E5"/>
<evidence type="ECO:0000256" key="1">
    <source>
        <dbReference type="SAM" id="MobiDB-lite"/>
    </source>
</evidence>
<dbReference type="STRING" id="1172194.WQQ_17630"/>
<feature type="compositionally biased region" description="Polar residues" evidence="1">
    <location>
        <begin position="155"/>
        <end position="165"/>
    </location>
</feature>
<feature type="compositionally biased region" description="Low complexity" evidence="1">
    <location>
        <begin position="105"/>
        <end position="136"/>
    </location>
</feature>
<organism evidence="3 4">
    <name type="scientific">Hydrocarboniphaga effusa AP103</name>
    <dbReference type="NCBI Taxonomy" id="1172194"/>
    <lineage>
        <taxon>Bacteria</taxon>
        <taxon>Pseudomonadati</taxon>
        <taxon>Pseudomonadota</taxon>
        <taxon>Gammaproteobacteria</taxon>
        <taxon>Nevskiales</taxon>
        <taxon>Nevskiaceae</taxon>
        <taxon>Hydrocarboniphaga</taxon>
    </lineage>
</organism>
<evidence type="ECO:0000313" key="4">
    <source>
        <dbReference type="Proteomes" id="UP000003704"/>
    </source>
</evidence>
<feature type="compositionally biased region" description="Low complexity" evidence="1">
    <location>
        <begin position="51"/>
        <end position="66"/>
    </location>
</feature>
<proteinExistence type="predicted"/>